<gene>
    <name evidence="2" type="primary">Apl3</name>
    <name evidence="2" type="ORF">G6Z76_0001020</name>
</gene>
<name>A0A836JXT5_9HYME</name>
<dbReference type="InterPro" id="IPR010009">
    <property type="entry name" value="ApoLp-III"/>
</dbReference>
<feature type="non-terminal residue" evidence="2">
    <location>
        <position position="195"/>
    </location>
</feature>
<dbReference type="CDD" id="cd13769">
    <property type="entry name" value="ApoLp-III_like"/>
    <property type="match status" value="1"/>
</dbReference>
<comment type="caution">
    <text evidence="2">The sequence shown here is derived from an EMBL/GenBank/DDBJ whole genome shotgun (WGS) entry which is preliminary data.</text>
</comment>
<evidence type="ECO:0000256" key="1">
    <source>
        <dbReference type="SAM" id="SignalP"/>
    </source>
</evidence>
<dbReference type="AlphaFoldDB" id="A0A836JXT5"/>
<protein>
    <submittedName>
        <fullName evidence="2">APL3 protein</fullName>
    </submittedName>
</protein>
<dbReference type="GO" id="GO:0006869">
    <property type="term" value="P:lipid transport"/>
    <property type="evidence" value="ECO:0007669"/>
    <property type="project" value="InterPro"/>
</dbReference>
<dbReference type="Pfam" id="PF07464">
    <property type="entry name" value="ApoLp-III"/>
    <property type="match status" value="1"/>
</dbReference>
<dbReference type="GO" id="GO:0008289">
    <property type="term" value="F:lipid binding"/>
    <property type="evidence" value="ECO:0007669"/>
    <property type="project" value="InterPro"/>
</dbReference>
<keyword evidence="3" id="KW-1185">Reference proteome</keyword>
<feature type="signal peptide" evidence="1">
    <location>
        <begin position="1"/>
        <end position="18"/>
    </location>
</feature>
<evidence type="ECO:0000313" key="3">
    <source>
        <dbReference type="Proteomes" id="UP000669903"/>
    </source>
</evidence>
<dbReference type="EMBL" id="JAANIC010005639">
    <property type="protein sequence ID" value="KAG5331146.1"/>
    <property type="molecule type" value="Genomic_DNA"/>
</dbReference>
<dbReference type="Proteomes" id="UP000669903">
    <property type="component" value="Unassembled WGS sequence"/>
</dbReference>
<sequence length="195" mass="21706">MRYLLSVILAVLLVTTEGKVVPTSDVENQQTDTQPLQLSDHIREAQNLINNLNAQLQQQLPNQQDFNTAIKEGTTNLVSNVQMFFKNMSDEIKAKSPELESVWTNMKNKLSETFNNLNVNPETTEQINQLSTKFQESVQTLVSESENAAKTISENSSKVQEGIAKFTKQAIDIAVQASQNLSNQLQQATTPQPGN</sequence>
<organism evidence="2 3">
    <name type="scientific">Acromyrmex charruanus</name>
    <dbReference type="NCBI Taxonomy" id="2715315"/>
    <lineage>
        <taxon>Eukaryota</taxon>
        <taxon>Metazoa</taxon>
        <taxon>Ecdysozoa</taxon>
        <taxon>Arthropoda</taxon>
        <taxon>Hexapoda</taxon>
        <taxon>Insecta</taxon>
        <taxon>Pterygota</taxon>
        <taxon>Neoptera</taxon>
        <taxon>Endopterygota</taxon>
        <taxon>Hymenoptera</taxon>
        <taxon>Apocrita</taxon>
        <taxon>Aculeata</taxon>
        <taxon>Formicoidea</taxon>
        <taxon>Formicidae</taxon>
        <taxon>Myrmicinae</taxon>
        <taxon>Acromyrmex</taxon>
    </lineage>
</organism>
<reference evidence="2" key="1">
    <citation type="submission" date="2020-03" db="EMBL/GenBank/DDBJ databases">
        <title>Relaxed selection underlies rapid genomic changes in the transitions from sociality to social parasitism in ants.</title>
        <authorList>
            <person name="Bi X."/>
        </authorList>
    </citation>
    <scope>NUCLEOTIDE SEQUENCE</scope>
    <source>
        <strain evidence="2">BGI-DK2014a</strain>
        <tissue evidence="2">Whole body</tissue>
    </source>
</reference>
<feature type="chain" id="PRO_5032687453" evidence="1">
    <location>
        <begin position="19"/>
        <end position="195"/>
    </location>
</feature>
<dbReference type="Gene3D" id="1.20.120.20">
    <property type="entry name" value="Apolipoprotein"/>
    <property type="match status" value="1"/>
</dbReference>
<evidence type="ECO:0000313" key="2">
    <source>
        <dbReference type="EMBL" id="KAG5331146.1"/>
    </source>
</evidence>
<keyword evidence="1" id="KW-0732">Signal</keyword>
<dbReference type="GO" id="GO:0005576">
    <property type="term" value="C:extracellular region"/>
    <property type="evidence" value="ECO:0007669"/>
    <property type="project" value="InterPro"/>
</dbReference>
<dbReference type="SUPFAM" id="SSF47857">
    <property type="entry name" value="Apolipophorin-III"/>
    <property type="match status" value="1"/>
</dbReference>
<accession>A0A836JXT5</accession>
<feature type="non-terminal residue" evidence="2">
    <location>
        <position position="1"/>
    </location>
</feature>
<proteinExistence type="predicted"/>